<feature type="domain" description="PPC" evidence="1">
    <location>
        <begin position="31"/>
        <end position="167"/>
    </location>
</feature>
<name>A0ABS7ZXT7_9FLAO</name>
<dbReference type="InterPro" id="IPR005175">
    <property type="entry name" value="PPC_dom"/>
</dbReference>
<sequence length="168" mass="18919">MKNIRNILFLFIVTTHLMNAQNLKGKNWSARKVDTTYIVSVQDKASIVESLTDFVNSQHIQAGEVTGIGAVNEATLRFFTPSTKSYVDKTFKEQMEVTNVSGNVSEIEGKLMLHLHITLGREDYTALAGHLLDAKIRGAAEFIFYPLNTKVVKTKNEEVGLNFYDFEK</sequence>
<dbReference type="Pfam" id="PF03479">
    <property type="entry name" value="PCC"/>
    <property type="match status" value="1"/>
</dbReference>
<dbReference type="PROSITE" id="PS51742">
    <property type="entry name" value="PPC"/>
    <property type="match status" value="1"/>
</dbReference>
<reference evidence="2 3" key="1">
    <citation type="submission" date="2021-09" db="EMBL/GenBank/DDBJ databases">
        <title>Genome sequencing and assembly of Chryseobacterium sp. RG1.</title>
        <authorList>
            <person name="Chhetri G."/>
        </authorList>
    </citation>
    <scope>NUCLEOTIDE SEQUENCE [LARGE SCALE GENOMIC DNA]</scope>
    <source>
        <strain evidence="2 3">RG1</strain>
    </source>
</reference>
<dbReference type="EMBL" id="JAERSE020000001">
    <property type="protein sequence ID" value="MCA6066370.1"/>
    <property type="molecule type" value="Genomic_DNA"/>
</dbReference>
<evidence type="ECO:0000313" key="3">
    <source>
        <dbReference type="Proteomes" id="UP000618240"/>
    </source>
</evidence>
<dbReference type="InterPro" id="IPR025707">
    <property type="entry name" value="DNA_bp_PD1"/>
</dbReference>
<dbReference type="PANTHER" id="PTHR34988:SF1">
    <property type="entry name" value="DNA-BINDING PROTEIN"/>
    <property type="match status" value="1"/>
</dbReference>
<keyword evidence="3" id="KW-1185">Reference proteome</keyword>
<dbReference type="SUPFAM" id="SSF117856">
    <property type="entry name" value="AF0104/ALDC/Ptd012-like"/>
    <property type="match status" value="1"/>
</dbReference>
<keyword evidence="2" id="KW-0238">DNA-binding</keyword>
<accession>A0ABS7ZXT7</accession>
<dbReference type="Gene3D" id="3.30.1330.80">
    <property type="entry name" value="Hypothetical protein, similar to alpha- acetolactate decarboxylase, domain 2"/>
    <property type="match status" value="1"/>
</dbReference>
<dbReference type="Proteomes" id="UP000618240">
    <property type="component" value="Unassembled WGS sequence"/>
</dbReference>
<dbReference type="PANTHER" id="PTHR34988">
    <property type="entry name" value="PROTEIN, PUTATIVE-RELATED"/>
    <property type="match status" value="1"/>
</dbReference>
<gene>
    <name evidence="2" type="ORF">JI747_004210</name>
</gene>
<dbReference type="PIRSF" id="PIRSF016702">
    <property type="entry name" value="DNA_bp_PD1"/>
    <property type="match status" value="1"/>
</dbReference>
<proteinExistence type="predicted"/>
<evidence type="ECO:0000313" key="2">
    <source>
        <dbReference type="EMBL" id="MCA6066370.1"/>
    </source>
</evidence>
<organism evidence="2 3">
    <name type="scientific">Chryseobacterium tagetis</name>
    <dbReference type="NCBI Taxonomy" id="2801334"/>
    <lineage>
        <taxon>Bacteria</taxon>
        <taxon>Pseudomonadati</taxon>
        <taxon>Bacteroidota</taxon>
        <taxon>Flavobacteriia</taxon>
        <taxon>Flavobacteriales</taxon>
        <taxon>Weeksellaceae</taxon>
        <taxon>Chryseobacterium group</taxon>
        <taxon>Chryseobacterium</taxon>
    </lineage>
</organism>
<dbReference type="GO" id="GO:0003677">
    <property type="term" value="F:DNA binding"/>
    <property type="evidence" value="ECO:0007669"/>
    <property type="project" value="UniProtKB-KW"/>
</dbReference>
<comment type="caution">
    <text evidence="2">The sequence shown here is derived from an EMBL/GenBank/DDBJ whole genome shotgun (WGS) entry which is preliminary data.</text>
</comment>
<evidence type="ECO:0000259" key="1">
    <source>
        <dbReference type="PROSITE" id="PS51742"/>
    </source>
</evidence>
<protein>
    <submittedName>
        <fullName evidence="2">DNA-binding protein</fullName>
    </submittedName>
</protein>
<dbReference type="CDD" id="cd11378">
    <property type="entry name" value="DUF296"/>
    <property type="match status" value="1"/>
</dbReference>